<dbReference type="InterPro" id="IPR000182">
    <property type="entry name" value="GNAT_dom"/>
</dbReference>
<dbReference type="Pfam" id="PF13508">
    <property type="entry name" value="Acetyltransf_7"/>
    <property type="match status" value="1"/>
</dbReference>
<organism evidence="2 3">
    <name type="scientific">Cellulomonas dongxiuzhuiae</name>
    <dbReference type="NCBI Taxonomy" id="2819979"/>
    <lineage>
        <taxon>Bacteria</taxon>
        <taxon>Bacillati</taxon>
        <taxon>Actinomycetota</taxon>
        <taxon>Actinomycetes</taxon>
        <taxon>Micrococcales</taxon>
        <taxon>Cellulomonadaceae</taxon>
        <taxon>Cellulomonas</taxon>
    </lineage>
</organism>
<accession>A0ABX8GKV7</accession>
<dbReference type="Proteomes" id="UP000679335">
    <property type="component" value="Chromosome"/>
</dbReference>
<evidence type="ECO:0000313" key="3">
    <source>
        <dbReference type="Proteomes" id="UP000679335"/>
    </source>
</evidence>
<protein>
    <submittedName>
        <fullName evidence="2">GNAT family N-acetyltransferase</fullName>
    </submittedName>
</protein>
<keyword evidence="3" id="KW-1185">Reference proteome</keyword>
<name>A0ABX8GKV7_9CELL</name>
<dbReference type="PROSITE" id="PS51186">
    <property type="entry name" value="GNAT"/>
    <property type="match status" value="1"/>
</dbReference>
<gene>
    <name evidence="2" type="ORF">KKR89_00285</name>
</gene>
<evidence type="ECO:0000259" key="1">
    <source>
        <dbReference type="PROSITE" id="PS51186"/>
    </source>
</evidence>
<dbReference type="InterPro" id="IPR016181">
    <property type="entry name" value="Acyl_CoA_acyltransferase"/>
</dbReference>
<dbReference type="PANTHER" id="PTHR42791">
    <property type="entry name" value="GNAT FAMILY ACETYLTRANSFERASE"/>
    <property type="match status" value="1"/>
</dbReference>
<dbReference type="Gene3D" id="3.40.630.30">
    <property type="match status" value="1"/>
</dbReference>
<feature type="domain" description="N-acetyltransferase" evidence="1">
    <location>
        <begin position="2"/>
        <end position="200"/>
    </location>
</feature>
<reference evidence="2 3" key="1">
    <citation type="submission" date="2021-05" db="EMBL/GenBank/DDBJ databases">
        <title>Novel species in genus Cellulomonas.</title>
        <authorList>
            <person name="Zhang G."/>
        </authorList>
    </citation>
    <scope>NUCLEOTIDE SEQUENCE [LARGE SCALE GENOMIC DNA]</scope>
    <source>
        <strain evidence="3">zg-ZUI157</strain>
    </source>
</reference>
<dbReference type="InterPro" id="IPR052523">
    <property type="entry name" value="Trichothecene_AcTrans"/>
</dbReference>
<dbReference type="RefSeq" id="WP_208196725.1">
    <property type="nucleotide sequence ID" value="NZ_CP076023.1"/>
</dbReference>
<proteinExistence type="predicted"/>
<sequence length="212" mass="22794">MIVVTPAEPGDLAAAASVLAEAFVDDPVTGTLLGGRGHDRPARARHLFVGLLRPVIADGTVDVARRAGEDDVLGVAIWEAPDAVTTIARLTAQLPSFWRACGPDNLWRALVTKRAVDRYRPRLPHWYLQEIGVAEAARGQGVGGALLDARLATVDGQDAGAYLESSTERNRRLYRRHGFVDGVPVRGIPAAPVTMWRAPASERVGRPARLTV</sequence>
<dbReference type="EMBL" id="CP076023">
    <property type="protein sequence ID" value="QWC16161.1"/>
    <property type="molecule type" value="Genomic_DNA"/>
</dbReference>
<evidence type="ECO:0000313" key="2">
    <source>
        <dbReference type="EMBL" id="QWC16161.1"/>
    </source>
</evidence>
<dbReference type="SUPFAM" id="SSF55729">
    <property type="entry name" value="Acyl-CoA N-acyltransferases (Nat)"/>
    <property type="match status" value="1"/>
</dbReference>
<dbReference type="CDD" id="cd04301">
    <property type="entry name" value="NAT_SF"/>
    <property type="match status" value="1"/>
</dbReference>
<dbReference type="PANTHER" id="PTHR42791:SF1">
    <property type="entry name" value="N-ACETYLTRANSFERASE DOMAIN-CONTAINING PROTEIN"/>
    <property type="match status" value="1"/>
</dbReference>